<dbReference type="PANTHER" id="PTHR11102:SF147">
    <property type="entry name" value="SEL1L ADAPTOR SUBUNIT OF ERAD E3 UBIQUITIN LIGASE"/>
    <property type="match status" value="1"/>
</dbReference>
<dbReference type="SUPFAM" id="SSF81901">
    <property type="entry name" value="HCP-like"/>
    <property type="match status" value="3"/>
</dbReference>
<dbReference type="InterPro" id="IPR006597">
    <property type="entry name" value="Sel1-like"/>
</dbReference>
<gene>
    <name evidence="5" type="ORF">FN846DRAFT_508504</name>
</gene>
<comment type="caution">
    <text evidence="5">The sequence shown here is derived from an EMBL/GenBank/DDBJ whole genome shotgun (WGS) entry which is preliminary data.</text>
</comment>
<proteinExistence type="inferred from homology"/>
<feature type="region of interest" description="Disordered" evidence="2">
    <location>
        <begin position="802"/>
        <end position="841"/>
    </location>
</feature>
<name>A0A5J5F4M9_9PEZI</name>
<reference evidence="5 6" key="1">
    <citation type="submission" date="2019-09" db="EMBL/GenBank/DDBJ databases">
        <title>Draft genome of the ectomycorrhizal ascomycete Sphaerosporella brunnea.</title>
        <authorList>
            <consortium name="DOE Joint Genome Institute"/>
            <person name="Benucci G.M."/>
            <person name="Marozzi G."/>
            <person name="Antonielli L."/>
            <person name="Sanchez S."/>
            <person name="Marco P."/>
            <person name="Wang X."/>
            <person name="Falini L.B."/>
            <person name="Barry K."/>
            <person name="Haridas S."/>
            <person name="Lipzen A."/>
            <person name="Labutti K."/>
            <person name="Grigoriev I.V."/>
            <person name="Murat C."/>
            <person name="Martin F."/>
            <person name="Albertini E."/>
            <person name="Donnini D."/>
            <person name="Bonito G."/>
        </authorList>
    </citation>
    <scope>NUCLEOTIDE SEQUENCE [LARGE SCALE GENOMIC DNA]</scope>
    <source>
        <strain evidence="5 6">Sb_GMNB300</strain>
    </source>
</reference>
<dbReference type="Pfam" id="PF08238">
    <property type="entry name" value="Sel1"/>
    <property type="match status" value="10"/>
</dbReference>
<dbReference type="OrthoDB" id="27934at2759"/>
<evidence type="ECO:0000313" key="6">
    <source>
        <dbReference type="Proteomes" id="UP000326924"/>
    </source>
</evidence>
<evidence type="ECO:0000313" key="5">
    <source>
        <dbReference type="EMBL" id="KAA8910775.1"/>
    </source>
</evidence>
<organism evidence="5 6">
    <name type="scientific">Sphaerosporella brunnea</name>
    <dbReference type="NCBI Taxonomy" id="1250544"/>
    <lineage>
        <taxon>Eukaryota</taxon>
        <taxon>Fungi</taxon>
        <taxon>Dikarya</taxon>
        <taxon>Ascomycota</taxon>
        <taxon>Pezizomycotina</taxon>
        <taxon>Pezizomycetes</taxon>
        <taxon>Pezizales</taxon>
        <taxon>Pyronemataceae</taxon>
        <taxon>Sphaerosporella</taxon>
    </lineage>
</organism>
<accession>A0A5J5F4M9</accession>
<dbReference type="EMBL" id="VXIS01000042">
    <property type="protein sequence ID" value="KAA8910775.1"/>
    <property type="molecule type" value="Genomic_DNA"/>
</dbReference>
<keyword evidence="3" id="KW-0812">Transmembrane</keyword>
<dbReference type="GO" id="GO:0005789">
    <property type="term" value="C:endoplasmic reticulum membrane"/>
    <property type="evidence" value="ECO:0007669"/>
    <property type="project" value="TreeGrafter"/>
</dbReference>
<evidence type="ECO:0000256" key="2">
    <source>
        <dbReference type="SAM" id="MobiDB-lite"/>
    </source>
</evidence>
<evidence type="ECO:0000256" key="4">
    <source>
        <dbReference type="SAM" id="SignalP"/>
    </source>
</evidence>
<feature type="transmembrane region" description="Helical" evidence="3">
    <location>
        <begin position="772"/>
        <end position="791"/>
    </location>
</feature>
<keyword evidence="3" id="KW-0472">Membrane</keyword>
<keyword evidence="6" id="KW-1185">Reference proteome</keyword>
<dbReference type="Proteomes" id="UP000326924">
    <property type="component" value="Unassembled WGS sequence"/>
</dbReference>
<feature type="signal peptide" evidence="4">
    <location>
        <begin position="1"/>
        <end position="26"/>
    </location>
</feature>
<dbReference type="Gene3D" id="1.25.40.10">
    <property type="entry name" value="Tetratricopeptide repeat domain"/>
    <property type="match status" value="2"/>
</dbReference>
<keyword evidence="3" id="KW-1133">Transmembrane helix</keyword>
<comment type="similarity">
    <text evidence="1">Belongs to the sel-1 family.</text>
</comment>
<feature type="chain" id="PRO_5023944489" description="Ubiquitin-protein ligase Sel1/Ubx2" evidence="4">
    <location>
        <begin position="27"/>
        <end position="841"/>
    </location>
</feature>
<keyword evidence="4" id="KW-0732">Signal</keyword>
<dbReference type="PANTHER" id="PTHR11102">
    <property type="entry name" value="SEL-1-LIKE PROTEIN"/>
    <property type="match status" value="1"/>
</dbReference>
<dbReference type="SMART" id="SM00671">
    <property type="entry name" value="SEL1"/>
    <property type="match status" value="11"/>
</dbReference>
<sequence length="841" mass="93554">MRWTITTTPRYLVLLALLVVSTIATASIEPKPAAATALEEPSVRNAEQARQAAQWVSEARTLLHSINPVPHVSSSERGRGGSGWLGTLWYYIKQLLLWHNAQSLEQQSSSPSLSRSTPTFAGAHGKKLGAAVELLKKAAEPERNEDAMFLLAEMNFYGNWSHPRDYSTAYKWYKELADLSGNSTAQHMVGFMHATGIGGAVPKDQGKALLYHTFAALGGNTRSEMTIAFRHYQGIGTSRNCEEAAFYYRRVAEKALTWWESGPPGGHFLQKHTFRLADDQGGVYGEGASAISSGPNGQRQRQSLDSAKELGDIVEYLELLARKGNFPETISLGKIYYEGSRNLPRNIAKAKEYFLRVANQYWDRDKVRTGGPQYLGKYAGRAAGYLGNMALRGEAGPQDYNAAFRWFKRGVTCGDANSQNGLGFMYLNGLGVKEDREKASKYFKSAASQDFPVAQVNFAKMLLENGEIEPAKRYLELAARHGNVEAFYYLAEINNAAKAKDRSCGLATAYYKIVAEKVEPLQSPMAWANQAYENGDMENALVGYMMAAEQGYESAQANVAYLLDEHSSALPLKSLLARAGIDLKRIQGRRHVSQQDQELALIYWTRSAKQANVDSLVKMGDYYLSGIGTDPDPVKAASCYNAAAEHQASAQALWNLGWMHENGVGVSQDFHLAKRYYDQAFETNPEAYLPVTLSLLKLRLRAFWNIITHGGVKGIGPEPKKKRVTFREFLRNWYEAATEADLHVLQDDEEMDGSQQHLPGDEYYDEGFDEDVAESIIILALAGAVAVLVYYRQWRQQQQARRRAEERLNDGARGQQAPPPQPPPPVGIWNDPQMPGWGMPH</sequence>
<evidence type="ECO:0000256" key="3">
    <source>
        <dbReference type="SAM" id="Phobius"/>
    </source>
</evidence>
<evidence type="ECO:0008006" key="7">
    <source>
        <dbReference type="Google" id="ProtNLM"/>
    </source>
</evidence>
<dbReference type="InterPro" id="IPR011990">
    <property type="entry name" value="TPR-like_helical_dom_sf"/>
</dbReference>
<dbReference type="FunCoup" id="A0A5J5F4M9">
    <property type="interactions" value="334"/>
</dbReference>
<dbReference type="AlphaFoldDB" id="A0A5J5F4M9"/>
<dbReference type="InParanoid" id="A0A5J5F4M9"/>
<evidence type="ECO:0000256" key="1">
    <source>
        <dbReference type="ARBA" id="ARBA00038101"/>
    </source>
</evidence>
<dbReference type="InterPro" id="IPR050767">
    <property type="entry name" value="Sel1_AlgK"/>
</dbReference>
<protein>
    <recommendedName>
        <fullName evidence="7">Ubiquitin-protein ligase Sel1/Ubx2</fullName>
    </recommendedName>
</protein>
<dbReference type="GO" id="GO:0036503">
    <property type="term" value="P:ERAD pathway"/>
    <property type="evidence" value="ECO:0007669"/>
    <property type="project" value="TreeGrafter"/>
</dbReference>
<feature type="compositionally biased region" description="Pro residues" evidence="2">
    <location>
        <begin position="817"/>
        <end position="826"/>
    </location>
</feature>